<dbReference type="AlphaFoldDB" id="A0AA89BHL7"/>
<dbReference type="SUPFAM" id="SSF57095">
    <property type="entry name" value="Scorpion toxin-like"/>
    <property type="match status" value="1"/>
</dbReference>
<sequence length="479" mass="52589">MGCFSSKMIMARSMSFQREDLKLRVSQRRSANGMPPLLEELLFASTASSSDHFLALVSAANKLQTRGDCNFKKGLVDVSNTNINANAETINAWELMAGLEVQVEAQKQPEELGPTRLLDVNNKANNRSKSCHWSSEDKILSALVSRSEYETNSLNKKGGMVRSRSFHTVEEYDAMVEKIWHSNSMSSHPKTMRLSGTEQLQHSNSLKESDYAMHSNDAADIKENAPIIENTEVFAKNGFLSTSGQNIKEEVVSDQDSKSIPCTVKGLKRKAIAKGLRGSLDIPPTTIEFPSMRSHLMRRCEVHVNEVPLAYSSGDYVTPKFGSYNSGLPNLAADSAGAGQACSNGEESILNPELVAAFEEFMQELENEEESAPKQIDQGSTVTPRENHRLEYYTTMTRIFSYTSWHAADIYVCVCGDIIASGGCNAEDEVAARTCESQSQGVKGACLSDHNCALVCKDEGFTGGQCTGARDRCFCTKIC</sequence>
<gene>
    <name evidence="2" type="ORF">RJ639_000912</name>
</gene>
<dbReference type="Gene3D" id="3.30.30.10">
    <property type="entry name" value="Knottin, scorpion toxin-like"/>
    <property type="match status" value="1"/>
</dbReference>
<accession>A0AA89BHL7</accession>
<dbReference type="InterPro" id="IPR003614">
    <property type="entry name" value="Knottins"/>
</dbReference>
<feature type="domain" description="Knottins-like" evidence="1">
    <location>
        <begin position="434"/>
        <end position="479"/>
    </location>
</feature>
<proteinExistence type="predicted"/>
<evidence type="ECO:0000313" key="2">
    <source>
        <dbReference type="EMBL" id="KAK3042660.1"/>
    </source>
</evidence>
<name>A0AA89BHL7_9ASTE</name>
<evidence type="ECO:0000259" key="1">
    <source>
        <dbReference type="SMART" id="SM00505"/>
    </source>
</evidence>
<protein>
    <recommendedName>
        <fullName evidence="1">Knottins-like domain-containing protein</fullName>
    </recommendedName>
</protein>
<dbReference type="Pfam" id="PF00304">
    <property type="entry name" value="Gamma-thionin"/>
    <property type="match status" value="1"/>
</dbReference>
<dbReference type="EMBL" id="JAVXUP010000017">
    <property type="protein sequence ID" value="KAK3042660.1"/>
    <property type="molecule type" value="Genomic_DNA"/>
</dbReference>
<dbReference type="SMART" id="SM00505">
    <property type="entry name" value="Knot1"/>
    <property type="match status" value="1"/>
</dbReference>
<dbReference type="InterPro" id="IPR008176">
    <property type="entry name" value="Defensin_plant"/>
</dbReference>
<dbReference type="GO" id="GO:0006952">
    <property type="term" value="P:defense response"/>
    <property type="evidence" value="ECO:0007669"/>
    <property type="project" value="InterPro"/>
</dbReference>
<evidence type="ECO:0000313" key="3">
    <source>
        <dbReference type="Proteomes" id="UP001188597"/>
    </source>
</evidence>
<comment type="caution">
    <text evidence="2">The sequence shown here is derived from an EMBL/GenBank/DDBJ whole genome shotgun (WGS) entry which is preliminary data.</text>
</comment>
<keyword evidence="3" id="KW-1185">Reference proteome</keyword>
<dbReference type="InterPro" id="IPR036574">
    <property type="entry name" value="Scorpion_toxin-like_sf"/>
</dbReference>
<reference evidence="2" key="1">
    <citation type="submission" date="2022-12" db="EMBL/GenBank/DDBJ databases">
        <title>Draft genome assemblies for two species of Escallonia (Escalloniales).</title>
        <authorList>
            <person name="Chanderbali A."/>
            <person name="Dervinis C."/>
            <person name="Anghel I."/>
            <person name="Soltis D."/>
            <person name="Soltis P."/>
            <person name="Zapata F."/>
        </authorList>
    </citation>
    <scope>NUCLEOTIDE SEQUENCE</scope>
    <source>
        <strain evidence="2">UCBG64.0493</strain>
        <tissue evidence="2">Leaf</tissue>
    </source>
</reference>
<organism evidence="2 3">
    <name type="scientific">Escallonia herrerae</name>
    <dbReference type="NCBI Taxonomy" id="1293975"/>
    <lineage>
        <taxon>Eukaryota</taxon>
        <taxon>Viridiplantae</taxon>
        <taxon>Streptophyta</taxon>
        <taxon>Embryophyta</taxon>
        <taxon>Tracheophyta</taxon>
        <taxon>Spermatophyta</taxon>
        <taxon>Magnoliopsida</taxon>
        <taxon>eudicotyledons</taxon>
        <taxon>Gunneridae</taxon>
        <taxon>Pentapetalae</taxon>
        <taxon>asterids</taxon>
        <taxon>campanulids</taxon>
        <taxon>Escalloniales</taxon>
        <taxon>Escalloniaceae</taxon>
        <taxon>Escallonia</taxon>
    </lineage>
</organism>
<dbReference type="Proteomes" id="UP001188597">
    <property type="component" value="Unassembled WGS sequence"/>
</dbReference>
<dbReference type="PRINTS" id="PR00288">
    <property type="entry name" value="PUROTHIONIN"/>
</dbReference>
<dbReference type="CDD" id="cd00107">
    <property type="entry name" value="Knot1"/>
    <property type="match status" value="1"/>
</dbReference>